<keyword evidence="3" id="KW-1185">Reference proteome</keyword>
<feature type="signal peptide" evidence="1">
    <location>
        <begin position="1"/>
        <end position="21"/>
    </location>
</feature>
<sequence>MRTTARAWVAAVAAAAALLLAGCVPTTGIERDPTSADRRIPSTDRFDPGYIVSDDAFYDSTAMSVRDIQVFLESRDCRPVDAVPCLSDYTEDVEAVPAAGPRHCAAVPGGEAVPASRIVSEVAAACGVSPQTLLVLLQKEQSLLTRPSARGYERATGYGCPDTADCDARYFGFFNQVYRAAWQFRQYTAEPVRKFHVGTVDVGFHPDAACGASTVRIRNQATANLYNYTPYQPNDAVLADPSTGDDCSAYGNLNFWRIWNRWFGDPHDERLPAYFPPCSRLVGGYPCPAPAPPGTALAPTQSLP</sequence>
<comment type="caution">
    <text evidence="2">The sequence shown here is derived from an EMBL/GenBank/DDBJ whole genome shotgun (WGS) entry which is preliminary data.</text>
</comment>
<reference evidence="2 3" key="1">
    <citation type="submission" date="2019-01" db="EMBL/GenBank/DDBJ databases">
        <authorList>
            <person name="Li J."/>
        </authorList>
    </citation>
    <scope>NUCLEOTIDE SEQUENCE [LARGE SCALE GENOMIC DNA]</scope>
    <source>
        <strain evidence="2 3">CGMCC 4.7180</strain>
    </source>
</reference>
<feature type="chain" id="PRO_5038881336" description="Hemagglutinin" evidence="1">
    <location>
        <begin position="22"/>
        <end position="304"/>
    </location>
</feature>
<proteinExistence type="predicted"/>
<evidence type="ECO:0000256" key="1">
    <source>
        <dbReference type="SAM" id="SignalP"/>
    </source>
</evidence>
<evidence type="ECO:0000313" key="2">
    <source>
        <dbReference type="EMBL" id="RXZ48241.1"/>
    </source>
</evidence>
<dbReference type="OrthoDB" id="9764271at2"/>
<dbReference type="AlphaFoldDB" id="A0A4Q2JJJ4"/>
<gene>
    <name evidence="2" type="ORF">ESO86_07440</name>
</gene>
<evidence type="ECO:0000313" key="3">
    <source>
        <dbReference type="Proteomes" id="UP000292881"/>
    </source>
</evidence>
<evidence type="ECO:0008006" key="4">
    <source>
        <dbReference type="Google" id="ProtNLM"/>
    </source>
</evidence>
<name>A0A4Q2JJJ4_9MICO</name>
<dbReference type="EMBL" id="SDPL01000109">
    <property type="protein sequence ID" value="RXZ48241.1"/>
    <property type="molecule type" value="Genomic_DNA"/>
</dbReference>
<dbReference type="PROSITE" id="PS51257">
    <property type="entry name" value="PROKAR_LIPOPROTEIN"/>
    <property type="match status" value="1"/>
</dbReference>
<dbReference type="Proteomes" id="UP000292881">
    <property type="component" value="Unassembled WGS sequence"/>
</dbReference>
<protein>
    <recommendedName>
        <fullName evidence="4">Hemagglutinin</fullName>
    </recommendedName>
</protein>
<dbReference type="RefSeq" id="WP_129234330.1">
    <property type="nucleotide sequence ID" value="NZ_SDPL01000109.1"/>
</dbReference>
<accession>A0A4Q2JJJ4</accession>
<organism evidence="2 3">
    <name type="scientific">Agromyces binzhouensis</name>
    <dbReference type="NCBI Taxonomy" id="1817495"/>
    <lineage>
        <taxon>Bacteria</taxon>
        <taxon>Bacillati</taxon>
        <taxon>Actinomycetota</taxon>
        <taxon>Actinomycetes</taxon>
        <taxon>Micrococcales</taxon>
        <taxon>Microbacteriaceae</taxon>
        <taxon>Agromyces</taxon>
    </lineage>
</organism>
<keyword evidence="1" id="KW-0732">Signal</keyword>